<comment type="caution">
    <text evidence="1">The sequence shown here is derived from an EMBL/GenBank/DDBJ whole genome shotgun (WGS) entry which is preliminary data.</text>
</comment>
<protein>
    <submittedName>
        <fullName evidence="1">Uncharacterized protein</fullName>
    </submittedName>
</protein>
<organism evidence="1 2">
    <name type="scientific">Caerostris extrusa</name>
    <name type="common">Bark spider</name>
    <name type="synonym">Caerostris bankana</name>
    <dbReference type="NCBI Taxonomy" id="172846"/>
    <lineage>
        <taxon>Eukaryota</taxon>
        <taxon>Metazoa</taxon>
        <taxon>Ecdysozoa</taxon>
        <taxon>Arthropoda</taxon>
        <taxon>Chelicerata</taxon>
        <taxon>Arachnida</taxon>
        <taxon>Araneae</taxon>
        <taxon>Araneomorphae</taxon>
        <taxon>Entelegynae</taxon>
        <taxon>Araneoidea</taxon>
        <taxon>Araneidae</taxon>
        <taxon>Caerostris</taxon>
    </lineage>
</organism>
<sequence length="173" mass="20223">MIDRFTERIEACSITAESADKRRHRTIKASLKCHLQQNKSWVDALPFVLHGLHSALKEDISYSSAELLYVEFSVSWQYLYRDGDPIYDKSKIVDRELGFKTENYNTLADEMMNLDQRVLRLGSRKQEWHSSGKSFQSMEQLGCSAAYLSRRMHPEIFNYTLDFRTQGAHFETL</sequence>
<proteinExistence type="predicted"/>
<evidence type="ECO:0000313" key="2">
    <source>
        <dbReference type="Proteomes" id="UP001054945"/>
    </source>
</evidence>
<keyword evidence="2" id="KW-1185">Reference proteome</keyword>
<reference evidence="1 2" key="1">
    <citation type="submission" date="2021-06" db="EMBL/GenBank/DDBJ databases">
        <title>Caerostris extrusa draft genome.</title>
        <authorList>
            <person name="Kono N."/>
            <person name="Arakawa K."/>
        </authorList>
    </citation>
    <scope>NUCLEOTIDE SEQUENCE [LARGE SCALE GENOMIC DNA]</scope>
</reference>
<dbReference type="Proteomes" id="UP001054945">
    <property type="component" value="Unassembled WGS sequence"/>
</dbReference>
<gene>
    <name evidence="1" type="ORF">CEXT_683471</name>
</gene>
<dbReference type="AlphaFoldDB" id="A0AAV4WH62"/>
<dbReference type="EMBL" id="BPLR01016104">
    <property type="protein sequence ID" value="GIY81301.1"/>
    <property type="molecule type" value="Genomic_DNA"/>
</dbReference>
<accession>A0AAV4WH62</accession>
<name>A0AAV4WH62_CAEEX</name>
<evidence type="ECO:0000313" key="1">
    <source>
        <dbReference type="EMBL" id="GIY81301.1"/>
    </source>
</evidence>